<keyword evidence="3" id="KW-1185">Reference proteome</keyword>
<gene>
    <name evidence="2" type="ORF">SAMN05518846_10938</name>
</gene>
<dbReference type="AlphaFoldDB" id="A0A1I3X3S4"/>
<dbReference type="InterPro" id="IPR004716">
    <property type="entry name" value="PTS_IIA_glucitol/sorbitol-sp"/>
</dbReference>
<dbReference type="GO" id="GO:0016301">
    <property type="term" value="F:kinase activity"/>
    <property type="evidence" value="ECO:0007669"/>
    <property type="project" value="TreeGrafter"/>
</dbReference>
<dbReference type="GO" id="GO:0005737">
    <property type="term" value="C:cytoplasm"/>
    <property type="evidence" value="ECO:0007669"/>
    <property type="project" value="InterPro"/>
</dbReference>
<dbReference type="InterPro" id="IPR036665">
    <property type="entry name" value="PTS_IIA_glucitol/sorbitol_sf"/>
</dbReference>
<reference evidence="3" key="1">
    <citation type="submission" date="2016-10" db="EMBL/GenBank/DDBJ databases">
        <authorList>
            <person name="Varghese N."/>
            <person name="Submissions S."/>
        </authorList>
    </citation>
    <scope>NUCLEOTIDE SEQUENCE [LARGE SCALE GENOMIC DNA]</scope>
    <source>
        <strain evidence="3">OK042</strain>
    </source>
</reference>
<feature type="modified residue" description="Phosphohistidine; by HPr" evidence="1">
    <location>
        <position position="43"/>
    </location>
</feature>
<dbReference type="SUPFAM" id="SSF141530">
    <property type="entry name" value="PTSIIA/GutA-like"/>
    <property type="match status" value="1"/>
</dbReference>
<dbReference type="PROSITE" id="PS51097">
    <property type="entry name" value="PTS_EIIA_TYPE_5"/>
    <property type="match status" value="1"/>
</dbReference>
<organism evidence="2 3">
    <name type="scientific">Brevibacillus centrosporus</name>
    <dbReference type="NCBI Taxonomy" id="54910"/>
    <lineage>
        <taxon>Bacteria</taxon>
        <taxon>Bacillati</taxon>
        <taxon>Bacillota</taxon>
        <taxon>Bacilli</taxon>
        <taxon>Bacillales</taxon>
        <taxon>Paenibacillaceae</taxon>
        <taxon>Brevibacillus</taxon>
    </lineage>
</organism>
<dbReference type="GO" id="GO:0008982">
    <property type="term" value="F:protein-N(PI)-phosphohistidine-sugar phosphotransferase activity"/>
    <property type="evidence" value="ECO:0007669"/>
    <property type="project" value="InterPro"/>
</dbReference>
<dbReference type="PANTHER" id="PTHR40398">
    <property type="entry name" value="PTS SYSTEM GLUCITOL/SORBITOL-SPECIFIC EIIA COMPONENT"/>
    <property type="match status" value="1"/>
</dbReference>
<dbReference type="RefSeq" id="WP_092269846.1">
    <property type="nucleotide sequence ID" value="NZ_BJOE01000002.1"/>
</dbReference>
<evidence type="ECO:0000256" key="1">
    <source>
        <dbReference type="PROSITE-ProRule" id="PRU00420"/>
    </source>
</evidence>
<accession>A0A1I3X3S4</accession>
<dbReference type="Pfam" id="PF03829">
    <property type="entry name" value="PTSIIA_gutA"/>
    <property type="match status" value="1"/>
</dbReference>
<dbReference type="PANTHER" id="PTHR40398:SF1">
    <property type="entry name" value="PTS SYSTEM GLUCITOL_SORBITOL-SPECIFIC EIIA COMPONENT"/>
    <property type="match status" value="1"/>
</dbReference>
<dbReference type="EMBL" id="FORT01000009">
    <property type="protein sequence ID" value="SFK13969.1"/>
    <property type="molecule type" value="Genomic_DNA"/>
</dbReference>
<dbReference type="STRING" id="1884381.SAMN05518846_10938"/>
<sequence>MNTLFTSTVVSIGAMVPDFLNENMLILFNQDAPEELHDMAVLHTKSTHTEEIKPGDILLLGDTQLQVTSVGEKANETLQNIGHCTVKADGSETPQLPGNIHVAKVDFPPLEVGLKVAFIRP</sequence>
<dbReference type="Gene3D" id="2.40.33.40">
    <property type="entry name" value="Phosphotransferase system, glucitol/sorbitol-specific IIA component"/>
    <property type="match status" value="1"/>
</dbReference>
<protein>
    <submittedName>
        <fullName evidence="2">PTS system, glucitol/sorbitol-specific IIA component</fullName>
    </submittedName>
</protein>
<proteinExistence type="predicted"/>
<name>A0A1I3X3S4_9BACL</name>
<evidence type="ECO:0000313" key="2">
    <source>
        <dbReference type="EMBL" id="SFK13969.1"/>
    </source>
</evidence>
<dbReference type="GO" id="GO:0009401">
    <property type="term" value="P:phosphoenolpyruvate-dependent sugar phosphotransferase system"/>
    <property type="evidence" value="ECO:0007669"/>
    <property type="project" value="InterPro"/>
</dbReference>
<evidence type="ECO:0000313" key="3">
    <source>
        <dbReference type="Proteomes" id="UP000198915"/>
    </source>
</evidence>
<dbReference type="Proteomes" id="UP000198915">
    <property type="component" value="Unassembled WGS sequence"/>
</dbReference>